<dbReference type="Proteomes" id="UP000649617">
    <property type="component" value="Unassembled WGS sequence"/>
</dbReference>
<protein>
    <submittedName>
        <fullName evidence="2">Uncharacterized protein</fullName>
    </submittedName>
</protein>
<feature type="region of interest" description="Disordered" evidence="1">
    <location>
        <begin position="58"/>
        <end position="90"/>
    </location>
</feature>
<reference evidence="2" key="1">
    <citation type="submission" date="2021-02" db="EMBL/GenBank/DDBJ databases">
        <authorList>
            <person name="Dougan E. K."/>
            <person name="Rhodes N."/>
            <person name="Thang M."/>
            <person name="Chan C."/>
        </authorList>
    </citation>
    <scope>NUCLEOTIDE SEQUENCE</scope>
</reference>
<name>A0A812UYV7_SYMPI</name>
<sequence length="580" mass="64661">MSWKWFGAGFLVGATTVYLLTQGQYAQWLSSQRDRLKQVSYSFVRDGPYIQESIPIGTSSGSAGLPPEEAPLATPGPSPEAEATSPGRPISSCPELSSAFRWGWDVACNAWKVKDETCELFNASKMSNNASLFLEVATRSADKSYHPNLARLQMRLIEAIQENRPLRVLTMGPSNTVGNGCNKRSDMYWTSALQKLSKLENSQLQLDVIKGARAATPFKFTWSSILREYEKDTTLDVILCDYAVTGIDVENNRHQLFVMNAHVQNWKRPPAILFLETFTQRVMISMEEVPWENLDACTYSNAMEEFDPFFPVLRSLSIPMLSYPDIACALPHLGHRSSSQNGIPFLFTYKGEGNHHYGCGVHFIQAQAIYLFLLQLLQLACIKGFAATMQAALASEAELKMQLKDQHFSLEDKCKMSLITYLAYSGHMNFLAIVANNSKWSFGADRPGKFGWIANYVDEAGRTDSNLPGRVKAPRPASRYPQYDGLGPKEIVFIVKLNLGLVIMEFLSTYQNIGSIWCQVEDMSGKVVSEPLQLDGLWSTKVSLANSATLNANTSRVRDAAVRCTCEEEKKFKLLSVSAC</sequence>
<proteinExistence type="predicted"/>
<accession>A0A812UYV7</accession>
<dbReference type="OrthoDB" id="429447at2759"/>
<keyword evidence="3" id="KW-1185">Reference proteome</keyword>
<dbReference type="AlphaFoldDB" id="A0A812UYV7"/>
<dbReference type="EMBL" id="CAJNIZ010039136">
    <property type="protein sequence ID" value="CAE7587681.1"/>
    <property type="molecule type" value="Genomic_DNA"/>
</dbReference>
<dbReference type="PANTHER" id="PTHR34407:SF1">
    <property type="entry name" value="SGNH HYDROLASE-TYPE ESTERASE DOMAIN-CONTAINING PROTEIN"/>
    <property type="match status" value="1"/>
</dbReference>
<gene>
    <name evidence="2" type="ORF">SPIL2461_LOCUS15672</name>
</gene>
<comment type="caution">
    <text evidence="2">The sequence shown here is derived from an EMBL/GenBank/DDBJ whole genome shotgun (WGS) entry which is preliminary data.</text>
</comment>
<evidence type="ECO:0000256" key="1">
    <source>
        <dbReference type="SAM" id="MobiDB-lite"/>
    </source>
</evidence>
<dbReference type="PANTHER" id="PTHR34407">
    <property type="entry name" value="EXPRESSED PROTEIN"/>
    <property type="match status" value="1"/>
</dbReference>
<organism evidence="2 3">
    <name type="scientific">Symbiodinium pilosum</name>
    <name type="common">Dinoflagellate</name>
    <dbReference type="NCBI Taxonomy" id="2952"/>
    <lineage>
        <taxon>Eukaryota</taxon>
        <taxon>Sar</taxon>
        <taxon>Alveolata</taxon>
        <taxon>Dinophyceae</taxon>
        <taxon>Suessiales</taxon>
        <taxon>Symbiodiniaceae</taxon>
        <taxon>Symbiodinium</taxon>
    </lineage>
</organism>
<evidence type="ECO:0000313" key="3">
    <source>
        <dbReference type="Proteomes" id="UP000649617"/>
    </source>
</evidence>
<evidence type="ECO:0000313" key="2">
    <source>
        <dbReference type="EMBL" id="CAE7587681.1"/>
    </source>
</evidence>